<keyword evidence="2" id="KW-1185">Reference proteome</keyword>
<evidence type="ECO:0000313" key="2">
    <source>
        <dbReference type="Proteomes" id="UP001589854"/>
    </source>
</evidence>
<gene>
    <name evidence="1" type="ORF">ACFFIX_17860</name>
</gene>
<reference evidence="1 2" key="1">
    <citation type="submission" date="2024-09" db="EMBL/GenBank/DDBJ databases">
        <authorList>
            <person name="Sun Q."/>
            <person name="Mori K."/>
        </authorList>
    </citation>
    <scope>NUCLEOTIDE SEQUENCE [LARGE SCALE GENOMIC DNA]</scope>
    <source>
        <strain evidence="1 2">CCM 7228</strain>
    </source>
</reference>
<name>A0ABV6GHW3_9BACI</name>
<comment type="caution">
    <text evidence="1">The sequence shown here is derived from an EMBL/GenBank/DDBJ whole genome shotgun (WGS) entry which is preliminary data.</text>
</comment>
<dbReference type="Proteomes" id="UP001589854">
    <property type="component" value="Unassembled WGS sequence"/>
</dbReference>
<sequence length="86" mass="10362">MRDHLVSLFIDAYDNEWEIAYILKKNRQFTSRSVKITNPLPLMERERTLKSWEMNINDIYIGGEKAAIENIKEWRNRMRIELSKSC</sequence>
<organism evidence="1 2">
    <name type="scientific">Metabacillus herbersteinensis</name>
    <dbReference type="NCBI Taxonomy" id="283816"/>
    <lineage>
        <taxon>Bacteria</taxon>
        <taxon>Bacillati</taxon>
        <taxon>Bacillota</taxon>
        <taxon>Bacilli</taxon>
        <taxon>Bacillales</taxon>
        <taxon>Bacillaceae</taxon>
        <taxon>Metabacillus</taxon>
    </lineage>
</organism>
<accession>A0ABV6GHW3</accession>
<dbReference type="EMBL" id="JBHLVO010000018">
    <property type="protein sequence ID" value="MFC0273275.1"/>
    <property type="molecule type" value="Genomic_DNA"/>
</dbReference>
<protein>
    <submittedName>
        <fullName evidence="1">Uncharacterized protein</fullName>
    </submittedName>
</protein>
<proteinExistence type="predicted"/>
<evidence type="ECO:0000313" key="1">
    <source>
        <dbReference type="EMBL" id="MFC0273275.1"/>
    </source>
</evidence>
<dbReference type="RefSeq" id="WP_378936410.1">
    <property type="nucleotide sequence ID" value="NZ_JBHLVO010000018.1"/>
</dbReference>